<dbReference type="InterPro" id="IPR012677">
    <property type="entry name" value="Nucleotide-bd_a/b_plait_sf"/>
</dbReference>
<gene>
    <name evidence="5" type="ORF">WR25_02655</name>
</gene>
<comment type="caution">
    <text evidence="5">The sequence shown here is derived from an EMBL/GenBank/DDBJ whole genome shotgun (WGS) entry which is preliminary data.</text>
</comment>
<evidence type="ECO:0000313" key="5">
    <source>
        <dbReference type="EMBL" id="PAV86167.1"/>
    </source>
</evidence>
<dbReference type="AlphaFoldDB" id="A0A2A2LJF5"/>
<dbReference type="InterPro" id="IPR050502">
    <property type="entry name" value="Euk_RNA-bind_prot"/>
</dbReference>
<dbReference type="InterPro" id="IPR000504">
    <property type="entry name" value="RRM_dom"/>
</dbReference>
<name>A0A2A2LJF5_9BILA</name>
<dbReference type="STRING" id="2018661.A0A2A2LJF5"/>
<reference evidence="5 6" key="1">
    <citation type="journal article" date="2017" name="Curr. Biol.">
        <title>Genome architecture and evolution of a unichromosomal asexual nematode.</title>
        <authorList>
            <person name="Fradin H."/>
            <person name="Zegar C."/>
            <person name="Gutwein M."/>
            <person name="Lucas J."/>
            <person name="Kovtun M."/>
            <person name="Corcoran D."/>
            <person name="Baugh L.R."/>
            <person name="Kiontke K."/>
            <person name="Gunsalus K."/>
            <person name="Fitch D.H."/>
            <person name="Piano F."/>
        </authorList>
    </citation>
    <scope>NUCLEOTIDE SEQUENCE [LARGE SCALE GENOMIC DNA]</scope>
    <source>
        <strain evidence="5">PF1309</strain>
    </source>
</reference>
<dbReference type="PRINTS" id="PR00961">
    <property type="entry name" value="HUDSXLRNA"/>
</dbReference>
<dbReference type="Gene3D" id="3.30.70.330">
    <property type="match status" value="1"/>
</dbReference>
<dbReference type="Pfam" id="PF00076">
    <property type="entry name" value="RRM_1"/>
    <property type="match status" value="1"/>
</dbReference>
<accession>A0A2A2LJF5</accession>
<evidence type="ECO:0000256" key="3">
    <source>
        <dbReference type="PROSITE-ProRule" id="PRU00176"/>
    </source>
</evidence>
<dbReference type="GO" id="GO:1990904">
    <property type="term" value="C:ribonucleoprotein complex"/>
    <property type="evidence" value="ECO:0007669"/>
    <property type="project" value="InterPro"/>
</dbReference>
<sequence>MDSTVLAMQNNNLPAKNYVPTQRYCTEPNVDIGESKTNLIINYLPQGMSQEEVRALFASIGEVESCKLVRDKISGQSLGYGFVEFKDPMHAQKAVLSFNGLRLQNKTIKVRIQSEERQIINNNTTRMFKFIQMHSSLCQTWGISNRG</sequence>
<dbReference type="Proteomes" id="UP000218231">
    <property type="component" value="Unassembled WGS sequence"/>
</dbReference>
<dbReference type="GO" id="GO:0005737">
    <property type="term" value="C:cytoplasm"/>
    <property type="evidence" value="ECO:0007669"/>
    <property type="project" value="UniProtKB-ARBA"/>
</dbReference>
<dbReference type="PANTHER" id="PTHR48025">
    <property type="entry name" value="OS02G0815200 PROTEIN"/>
    <property type="match status" value="1"/>
</dbReference>
<keyword evidence="6" id="KW-1185">Reference proteome</keyword>
<evidence type="ECO:0000256" key="2">
    <source>
        <dbReference type="ARBA" id="ARBA00022884"/>
    </source>
</evidence>
<dbReference type="InterPro" id="IPR002343">
    <property type="entry name" value="Hud_Sxl_RNA"/>
</dbReference>
<dbReference type="SMART" id="SM00360">
    <property type="entry name" value="RRM"/>
    <property type="match status" value="1"/>
</dbReference>
<keyword evidence="1" id="KW-0677">Repeat</keyword>
<dbReference type="PANTHER" id="PTHR48025:SF1">
    <property type="entry name" value="RRM DOMAIN-CONTAINING PROTEIN"/>
    <property type="match status" value="1"/>
</dbReference>
<evidence type="ECO:0000256" key="1">
    <source>
        <dbReference type="ARBA" id="ARBA00022737"/>
    </source>
</evidence>
<feature type="domain" description="RRM" evidence="4">
    <location>
        <begin position="37"/>
        <end position="115"/>
    </location>
</feature>
<dbReference type="EMBL" id="LIAE01006699">
    <property type="protein sequence ID" value="PAV86167.1"/>
    <property type="molecule type" value="Genomic_DNA"/>
</dbReference>
<dbReference type="GO" id="GO:0010629">
    <property type="term" value="P:negative regulation of gene expression"/>
    <property type="evidence" value="ECO:0007669"/>
    <property type="project" value="UniProtKB-ARBA"/>
</dbReference>
<protein>
    <recommendedName>
        <fullName evidence="4">RRM domain-containing protein</fullName>
    </recommendedName>
</protein>
<organism evidence="5 6">
    <name type="scientific">Diploscapter pachys</name>
    <dbReference type="NCBI Taxonomy" id="2018661"/>
    <lineage>
        <taxon>Eukaryota</taxon>
        <taxon>Metazoa</taxon>
        <taxon>Ecdysozoa</taxon>
        <taxon>Nematoda</taxon>
        <taxon>Chromadorea</taxon>
        <taxon>Rhabditida</taxon>
        <taxon>Rhabditina</taxon>
        <taxon>Rhabditomorpha</taxon>
        <taxon>Rhabditoidea</taxon>
        <taxon>Rhabditidae</taxon>
        <taxon>Diploscapter</taxon>
    </lineage>
</organism>
<dbReference type="OrthoDB" id="5916671at2759"/>
<keyword evidence="2 3" id="KW-0694">RNA-binding</keyword>
<dbReference type="InterPro" id="IPR035979">
    <property type="entry name" value="RBD_domain_sf"/>
</dbReference>
<dbReference type="GO" id="GO:0005634">
    <property type="term" value="C:nucleus"/>
    <property type="evidence" value="ECO:0007669"/>
    <property type="project" value="TreeGrafter"/>
</dbReference>
<dbReference type="GO" id="GO:0003729">
    <property type="term" value="F:mRNA binding"/>
    <property type="evidence" value="ECO:0007669"/>
    <property type="project" value="TreeGrafter"/>
</dbReference>
<dbReference type="PROSITE" id="PS50102">
    <property type="entry name" value="RRM"/>
    <property type="match status" value="1"/>
</dbReference>
<dbReference type="SUPFAM" id="SSF54928">
    <property type="entry name" value="RNA-binding domain, RBD"/>
    <property type="match status" value="1"/>
</dbReference>
<dbReference type="GO" id="GO:0009967">
    <property type="term" value="P:positive regulation of signal transduction"/>
    <property type="evidence" value="ECO:0007669"/>
    <property type="project" value="UniProtKB-ARBA"/>
</dbReference>
<evidence type="ECO:0000313" key="6">
    <source>
        <dbReference type="Proteomes" id="UP000218231"/>
    </source>
</evidence>
<proteinExistence type="predicted"/>
<dbReference type="FunFam" id="3.30.70.330:FF:000383">
    <property type="entry name" value="Sex lethal, isoform D"/>
    <property type="match status" value="1"/>
</dbReference>
<evidence type="ECO:0000259" key="4">
    <source>
        <dbReference type="PROSITE" id="PS50102"/>
    </source>
</evidence>